<feature type="chain" id="PRO_5042074576" evidence="12">
    <location>
        <begin position="18"/>
        <end position="1451"/>
    </location>
</feature>
<dbReference type="PROSITE" id="PS00022">
    <property type="entry name" value="EGF_1"/>
    <property type="match status" value="2"/>
</dbReference>
<dbReference type="InterPro" id="IPR013783">
    <property type="entry name" value="Ig-like_fold"/>
</dbReference>
<evidence type="ECO:0000313" key="17">
    <source>
        <dbReference type="EMBL" id="KAK2142728.1"/>
    </source>
</evidence>
<evidence type="ECO:0000259" key="14">
    <source>
        <dbReference type="PROSITE" id="PS50026"/>
    </source>
</evidence>
<feature type="domain" description="CUB" evidence="13">
    <location>
        <begin position="114"/>
        <end position="236"/>
    </location>
</feature>
<feature type="transmembrane region" description="Helical" evidence="11">
    <location>
        <begin position="1139"/>
        <end position="1163"/>
    </location>
</feature>
<comment type="caution">
    <text evidence="17">The sequence shown here is derived from an EMBL/GenBank/DDBJ whole genome shotgun (WGS) entry which is preliminary data.</text>
</comment>
<evidence type="ECO:0000313" key="18">
    <source>
        <dbReference type="Proteomes" id="UP001208570"/>
    </source>
</evidence>
<protein>
    <submittedName>
        <fullName evidence="17">Uncharacterized protein</fullName>
    </submittedName>
</protein>
<evidence type="ECO:0000256" key="1">
    <source>
        <dbReference type="ARBA" id="ARBA00004370"/>
    </source>
</evidence>
<reference evidence="17" key="1">
    <citation type="journal article" date="2023" name="Mol. Biol. Evol.">
        <title>Third-Generation Sequencing Reveals the Adaptive Role of the Epigenome in Three Deep-Sea Polychaetes.</title>
        <authorList>
            <person name="Perez M."/>
            <person name="Aroh O."/>
            <person name="Sun Y."/>
            <person name="Lan Y."/>
            <person name="Juniper S.K."/>
            <person name="Young C.R."/>
            <person name="Angers B."/>
            <person name="Qian P.Y."/>
        </authorList>
    </citation>
    <scope>NUCLEOTIDE SEQUENCE</scope>
    <source>
        <strain evidence="17">P08H-3</strain>
    </source>
</reference>
<comment type="caution">
    <text evidence="9">Lacks conserved residue(s) required for the propagation of feature annotation.</text>
</comment>
<keyword evidence="6 11" id="KW-0472">Membrane</keyword>
<dbReference type="InterPro" id="IPR036179">
    <property type="entry name" value="Ig-like_dom_sf"/>
</dbReference>
<dbReference type="SUPFAM" id="SSF49854">
    <property type="entry name" value="Spermadhesin, CUB domain"/>
    <property type="match status" value="1"/>
</dbReference>
<dbReference type="SMART" id="SM00042">
    <property type="entry name" value="CUB"/>
    <property type="match status" value="1"/>
</dbReference>
<dbReference type="PANTHER" id="PTHR45813:SF8">
    <property type="entry name" value="IG-LIKE DOMAIN-CONTAINING PROTEIN"/>
    <property type="match status" value="1"/>
</dbReference>
<sequence length="1451" mass="164882">MLSTLILCTICLMSAYSQSHNRDIANVLGHDPAEHSVASHLKGNVASSNSSSSMSTRENANGSSTNSASFIFVSSILQNQISTLTQPPAESGRHSPISRSKRHLADTDVTIYRCGGFINGSRGVISTPNFPRRFPIPIRCQWIIYAPPGKKIMLYLTQFYLRESFRIAEYDLYSSEDFYVGKDDLGVISFEETTWLMGYKPYMVITFDVRELGNIHLRVESFLLDVYGFNITYEVINEKDVPRDDGCSVVECSFLGNCLASLDFKYQCHCFDGYYGDECQFGPYCDPELQINLCKNGGRCRYFYGSMVNTCECPPMYEGSQCEIKKVNYVNSACEYLECSQLCVEDHDEDYVCACKDGYKLSSDGKTCLANDEGRMRFYIQIRVNVGGLHPSNVSDSFSCGSVPDAFVQMINKELVDMAHDNVTLLSLRQIEQHIYLDFYFMGLKADKDEIWLRMQGMIQQTSLCSLQMDGGYLVFDAQPAVLHVITLRNYDEKPSIEGHLLTLFCKARGSQHLTFQWKKDGHLVNVHKTERNMWESRIPTYDGETHISVLNIEKADSLDEGEFTCIASDWGETDSRSVHVVVIPMPRMEVSPLTITTKNNVETAIGCLSRDDYKASRFKYSWSKDGQPLTQGLNEEIVEDMLPRGTRVKLTAREPAVYTCTVRSEAGQNKGSSRLFILDDSFGERLCRGEYYRAVKWQTTLPNHYDIQPCPKLSEGKAKRRCVCDNGMCQWAECNFANCQTTHLDLIEQSFHRLRLGYQTSYLEHHIWELNELLDFEIRNLTYFRAGDLDKSSSFLIDIQQYLYRFLSPRDKGHLYNEIFSTLDKILDLCFYITDEEIQELDIRINIMKLIKHIRRDLVFFADSFTYRSRHLDIEVHQKSTCGPDTFNLYRSDNIAIWIENDTRLCNGSISSYIVNYRNIGPLLNISLSKFYHDHDLVYVGLQSRDYDVRGLEVYIRYLWDEIVRKEVNRSICVVWESGTQIEPHWTETGCVTITNETNYTICKCILPGHYALFTENKMEKGAESKIPDDVLHRPMLICLIIAQCVFIISLSLQLLFWRSSVGEPRLISLIFILSLIVFCGLLLRGLVYRDTQVVCLVLKLSLYFIILVILCSRLAEAVSLYTMSLSARAEFVYTKPLAVCVEMFITIGIPLIMFVPVPIVGNAKGFSDNNGLFCWIVYDDWEFYGLVISSGILIMVFVSLISLSAKNHCTIKPTTIHPCRERFWIYLFRCAISQLLLCAEMILLELFNQYNTLIYELLSGLIIVIQEALKRDEIRYTKEKKDQLVALLGQSSGSDSSKESQLTATSLSYSTTDTERYDESNATAESGSNQPPPPSSTRHHANSLCSCSKCGTRYPFRPARGQSLISVSGGDRPLLKNASYGGQTIDHDSPPNVQRRQSMPDPFPELSDSPPGSVSRGGEPPARLVAEAKEKRKPGRSASKVTFLLGETD</sequence>
<dbReference type="InterPro" id="IPR001879">
    <property type="entry name" value="GPCR_2_extracellular_dom"/>
</dbReference>
<dbReference type="PROSITE" id="PS50835">
    <property type="entry name" value="IG_LIKE"/>
    <property type="match status" value="2"/>
</dbReference>
<dbReference type="InterPro" id="IPR051587">
    <property type="entry name" value="Adhesion_GPCR"/>
</dbReference>
<dbReference type="InterPro" id="IPR046338">
    <property type="entry name" value="GAIN_dom_sf"/>
</dbReference>
<evidence type="ECO:0000256" key="3">
    <source>
        <dbReference type="ARBA" id="ARBA00022536"/>
    </source>
</evidence>
<dbReference type="InterPro" id="IPR035914">
    <property type="entry name" value="Sperma_CUB_dom_sf"/>
</dbReference>
<dbReference type="Proteomes" id="UP001208570">
    <property type="component" value="Unassembled WGS sequence"/>
</dbReference>
<feature type="transmembrane region" description="Helical" evidence="11">
    <location>
        <begin position="1071"/>
        <end position="1090"/>
    </location>
</feature>
<evidence type="ECO:0000256" key="2">
    <source>
        <dbReference type="ARBA" id="ARBA00007343"/>
    </source>
</evidence>
<dbReference type="EMBL" id="JAODUP010000920">
    <property type="protein sequence ID" value="KAK2142728.1"/>
    <property type="molecule type" value="Genomic_DNA"/>
</dbReference>
<dbReference type="Pfam" id="PF13927">
    <property type="entry name" value="Ig_3"/>
    <property type="match status" value="1"/>
</dbReference>
<keyword evidence="8" id="KW-0325">Glycoprotein</keyword>
<evidence type="ECO:0000256" key="10">
    <source>
        <dbReference type="SAM" id="MobiDB-lite"/>
    </source>
</evidence>
<feature type="transmembrane region" description="Helical" evidence="11">
    <location>
        <begin position="1225"/>
        <end position="1246"/>
    </location>
</feature>
<dbReference type="SMART" id="SM00409">
    <property type="entry name" value="IG"/>
    <property type="match status" value="1"/>
</dbReference>
<dbReference type="InterPro" id="IPR000859">
    <property type="entry name" value="CUB_dom"/>
</dbReference>
<dbReference type="InterPro" id="IPR003599">
    <property type="entry name" value="Ig_sub"/>
</dbReference>
<feature type="domain" description="Ig-like" evidence="16">
    <location>
        <begin position="480"/>
        <end position="580"/>
    </location>
</feature>
<dbReference type="CDD" id="cd00054">
    <property type="entry name" value="EGF_CA"/>
    <property type="match status" value="1"/>
</dbReference>
<accession>A0AAD9IY84</accession>
<dbReference type="PROSITE" id="PS01180">
    <property type="entry name" value="CUB"/>
    <property type="match status" value="1"/>
</dbReference>
<dbReference type="InterPro" id="IPR000203">
    <property type="entry name" value="GPS"/>
</dbReference>
<keyword evidence="12" id="KW-0732">Signal</keyword>
<evidence type="ECO:0000256" key="5">
    <source>
        <dbReference type="ARBA" id="ARBA00022989"/>
    </source>
</evidence>
<organism evidence="17 18">
    <name type="scientific">Paralvinella palmiformis</name>
    <dbReference type="NCBI Taxonomy" id="53620"/>
    <lineage>
        <taxon>Eukaryota</taxon>
        <taxon>Metazoa</taxon>
        <taxon>Spiralia</taxon>
        <taxon>Lophotrochozoa</taxon>
        <taxon>Annelida</taxon>
        <taxon>Polychaeta</taxon>
        <taxon>Sedentaria</taxon>
        <taxon>Canalipalpata</taxon>
        <taxon>Terebellida</taxon>
        <taxon>Terebelliformia</taxon>
        <taxon>Alvinellidae</taxon>
        <taxon>Paralvinella</taxon>
    </lineage>
</organism>
<dbReference type="GO" id="GO:0007189">
    <property type="term" value="P:adenylate cyclase-activating G protein-coupled receptor signaling pathway"/>
    <property type="evidence" value="ECO:0007669"/>
    <property type="project" value="TreeGrafter"/>
</dbReference>
<proteinExistence type="inferred from homology"/>
<dbReference type="PROSITE" id="PS50227">
    <property type="entry name" value="G_PROTEIN_RECEP_F2_3"/>
    <property type="match status" value="1"/>
</dbReference>
<feature type="domain" description="G-protein coupled receptors family 2 profile 1" evidence="15">
    <location>
        <begin position="660"/>
        <end position="744"/>
    </location>
</feature>
<dbReference type="InterPro" id="IPR026823">
    <property type="entry name" value="cEGF"/>
</dbReference>
<feature type="compositionally biased region" description="Polar residues" evidence="10">
    <location>
        <begin position="1303"/>
        <end position="1314"/>
    </location>
</feature>
<evidence type="ECO:0000256" key="6">
    <source>
        <dbReference type="ARBA" id="ARBA00023136"/>
    </source>
</evidence>
<dbReference type="PROSITE" id="PS50026">
    <property type="entry name" value="EGF_3"/>
    <property type="match status" value="2"/>
</dbReference>
<dbReference type="Pfam" id="PF00431">
    <property type="entry name" value="CUB"/>
    <property type="match status" value="1"/>
</dbReference>
<keyword evidence="4 11" id="KW-0812">Transmembrane</keyword>
<keyword evidence="7 9" id="KW-1015">Disulfide bond</keyword>
<dbReference type="CDD" id="cd00096">
    <property type="entry name" value="Ig"/>
    <property type="match status" value="1"/>
</dbReference>
<feature type="domain" description="Ig-like" evidence="16">
    <location>
        <begin position="587"/>
        <end position="677"/>
    </location>
</feature>
<feature type="signal peptide" evidence="12">
    <location>
        <begin position="1"/>
        <end position="17"/>
    </location>
</feature>
<feature type="domain" description="EGF-like" evidence="14">
    <location>
        <begin position="243"/>
        <end position="280"/>
    </location>
</feature>
<dbReference type="SUPFAM" id="SSF57184">
    <property type="entry name" value="Growth factor receptor domain"/>
    <property type="match status" value="1"/>
</dbReference>
<evidence type="ECO:0000256" key="7">
    <source>
        <dbReference type="ARBA" id="ARBA00023157"/>
    </source>
</evidence>
<keyword evidence="18" id="KW-1185">Reference proteome</keyword>
<dbReference type="CDD" id="cd00041">
    <property type="entry name" value="CUB"/>
    <property type="match status" value="1"/>
</dbReference>
<feature type="domain" description="EGF-like" evidence="14">
    <location>
        <begin position="281"/>
        <end position="323"/>
    </location>
</feature>
<feature type="region of interest" description="Disordered" evidence="10">
    <location>
        <begin position="1366"/>
        <end position="1451"/>
    </location>
</feature>
<feature type="disulfide bond" evidence="9">
    <location>
        <begin position="313"/>
        <end position="322"/>
    </location>
</feature>
<feature type="transmembrane region" description="Helical" evidence="11">
    <location>
        <begin position="1102"/>
        <end position="1127"/>
    </location>
</feature>
<dbReference type="InterPro" id="IPR000742">
    <property type="entry name" value="EGF"/>
</dbReference>
<feature type="transmembrane region" description="Helical" evidence="11">
    <location>
        <begin position="1183"/>
        <end position="1205"/>
    </location>
</feature>
<evidence type="ECO:0000259" key="13">
    <source>
        <dbReference type="PROSITE" id="PS01180"/>
    </source>
</evidence>
<feature type="transmembrane region" description="Helical" evidence="11">
    <location>
        <begin position="1036"/>
        <end position="1059"/>
    </location>
</feature>
<comment type="similarity">
    <text evidence="2">Belongs to the G-protein coupled receptor 2 family. Adhesion G-protein coupled receptor (ADGR) subfamily.</text>
</comment>
<dbReference type="InterPro" id="IPR007110">
    <property type="entry name" value="Ig-like_dom"/>
</dbReference>
<dbReference type="Gene3D" id="2.60.120.290">
    <property type="entry name" value="Spermadhesin, CUB domain"/>
    <property type="match status" value="1"/>
</dbReference>
<feature type="region of interest" description="Disordered" evidence="10">
    <location>
        <begin position="43"/>
        <end position="62"/>
    </location>
</feature>
<dbReference type="GO" id="GO:0016020">
    <property type="term" value="C:membrane"/>
    <property type="evidence" value="ECO:0007669"/>
    <property type="project" value="UniProtKB-SubCell"/>
</dbReference>
<dbReference type="Gene3D" id="2.10.25.10">
    <property type="entry name" value="Laminin"/>
    <property type="match status" value="2"/>
</dbReference>
<dbReference type="Pfam" id="PF01825">
    <property type="entry name" value="GPS"/>
    <property type="match status" value="1"/>
</dbReference>
<evidence type="ECO:0000256" key="9">
    <source>
        <dbReference type="PROSITE-ProRule" id="PRU00076"/>
    </source>
</evidence>
<comment type="subcellular location">
    <subcellularLocation>
        <location evidence="1">Membrane</location>
    </subcellularLocation>
</comment>
<gene>
    <name evidence="17" type="ORF">LSH36_920g01005</name>
</gene>
<feature type="disulfide bond" evidence="9">
    <location>
        <begin position="294"/>
        <end position="311"/>
    </location>
</feature>
<dbReference type="PROSITE" id="PS01186">
    <property type="entry name" value="EGF_2"/>
    <property type="match status" value="1"/>
</dbReference>
<dbReference type="Gene3D" id="2.60.220.50">
    <property type="match status" value="1"/>
</dbReference>
<keyword evidence="5 11" id="KW-1133">Transmembrane helix</keyword>
<evidence type="ECO:0000256" key="11">
    <source>
        <dbReference type="SAM" id="Phobius"/>
    </source>
</evidence>
<dbReference type="PANTHER" id="PTHR45813">
    <property type="entry name" value="IG-LIKE DOMAIN-CONTAINING PROTEIN"/>
    <property type="match status" value="1"/>
</dbReference>
<dbReference type="Gene3D" id="4.10.1240.10">
    <property type="entry name" value="GPCR, family 2, extracellular hormone receptor domain"/>
    <property type="match status" value="1"/>
</dbReference>
<dbReference type="SUPFAM" id="SSF48726">
    <property type="entry name" value="Immunoglobulin"/>
    <property type="match status" value="2"/>
</dbReference>
<dbReference type="Gene3D" id="2.60.40.10">
    <property type="entry name" value="Immunoglobulins"/>
    <property type="match status" value="1"/>
</dbReference>
<evidence type="ECO:0000256" key="8">
    <source>
        <dbReference type="ARBA" id="ARBA00023180"/>
    </source>
</evidence>
<keyword evidence="3 9" id="KW-0245">EGF-like domain</keyword>
<evidence type="ECO:0000259" key="15">
    <source>
        <dbReference type="PROSITE" id="PS50227"/>
    </source>
</evidence>
<dbReference type="SMART" id="SM00181">
    <property type="entry name" value="EGF"/>
    <property type="match status" value="3"/>
</dbReference>
<evidence type="ECO:0000256" key="4">
    <source>
        <dbReference type="ARBA" id="ARBA00022692"/>
    </source>
</evidence>
<evidence type="ECO:0000256" key="12">
    <source>
        <dbReference type="SAM" id="SignalP"/>
    </source>
</evidence>
<feature type="region of interest" description="Disordered" evidence="10">
    <location>
        <begin position="1293"/>
        <end position="1345"/>
    </location>
</feature>
<feature type="disulfide bond" evidence="9">
    <location>
        <begin position="270"/>
        <end position="279"/>
    </location>
</feature>
<evidence type="ECO:0000259" key="16">
    <source>
        <dbReference type="PROSITE" id="PS50835"/>
    </source>
</evidence>
<name>A0AAD9IY84_9ANNE</name>
<dbReference type="InterPro" id="IPR036445">
    <property type="entry name" value="GPCR_2_extracell_dom_sf"/>
</dbReference>
<dbReference type="Pfam" id="PF12662">
    <property type="entry name" value="cEGF"/>
    <property type="match status" value="1"/>
</dbReference>
<feature type="compositionally biased region" description="Polar residues" evidence="10">
    <location>
        <begin position="1322"/>
        <end position="1331"/>
    </location>
</feature>
<dbReference type="GO" id="GO:0004930">
    <property type="term" value="F:G protein-coupled receptor activity"/>
    <property type="evidence" value="ECO:0007669"/>
    <property type="project" value="InterPro"/>
</dbReference>
<dbReference type="InterPro" id="IPR009030">
    <property type="entry name" value="Growth_fac_rcpt_cys_sf"/>
</dbReference>